<dbReference type="Pfam" id="PF07690">
    <property type="entry name" value="MFS_1"/>
    <property type="match status" value="1"/>
</dbReference>
<dbReference type="PANTHER" id="PTHR43528:SF3">
    <property type="entry name" value="CITRATE-PROTON SYMPORTER"/>
    <property type="match status" value="1"/>
</dbReference>
<evidence type="ECO:0000256" key="2">
    <source>
        <dbReference type="ARBA" id="ARBA00022448"/>
    </source>
</evidence>
<dbReference type="STRING" id="190721.ACS15_4463"/>
<dbReference type="InterPro" id="IPR005828">
    <property type="entry name" value="MFS_sugar_transport-like"/>
</dbReference>
<dbReference type="RefSeq" id="WP_064807249.1">
    <property type="nucleotide sequence ID" value="NZ_CP016023.1"/>
</dbReference>
<dbReference type="OrthoDB" id="6766492at2"/>
<dbReference type="InterPro" id="IPR036259">
    <property type="entry name" value="MFS_trans_sf"/>
</dbReference>
<comment type="subcellular location">
    <subcellularLocation>
        <location evidence="1">Cell membrane</location>
        <topology evidence="1">Multi-pass membrane protein</topology>
    </subcellularLocation>
</comment>
<dbReference type="GO" id="GO:0005886">
    <property type="term" value="C:plasma membrane"/>
    <property type="evidence" value="ECO:0007669"/>
    <property type="project" value="UniProtKB-SubCell"/>
</dbReference>
<dbReference type="PANTHER" id="PTHR43528">
    <property type="entry name" value="ALPHA-KETOGLUTARATE PERMEASE"/>
    <property type="match status" value="1"/>
</dbReference>
<evidence type="ECO:0000256" key="1">
    <source>
        <dbReference type="ARBA" id="ARBA00004651"/>
    </source>
</evidence>
<dbReference type="AlphaFoldDB" id="A0A192A3Z7"/>
<evidence type="ECO:0000313" key="8">
    <source>
        <dbReference type="EMBL" id="ANJ75007.1"/>
    </source>
</evidence>
<gene>
    <name evidence="8" type="ORF">A9Y76_20925</name>
</gene>
<dbReference type="SUPFAM" id="SSF103473">
    <property type="entry name" value="MFS general substrate transporter"/>
    <property type="match status" value="1"/>
</dbReference>
<evidence type="ECO:0000256" key="5">
    <source>
        <dbReference type="ARBA" id="ARBA00022847"/>
    </source>
</evidence>
<dbReference type="InterPro" id="IPR051084">
    <property type="entry name" value="H+-coupled_symporters"/>
</dbReference>
<dbReference type="PROSITE" id="PS50850">
    <property type="entry name" value="MFS"/>
    <property type="match status" value="1"/>
</dbReference>
<keyword evidence="3" id="KW-1003">Cell membrane</keyword>
<evidence type="ECO:0000256" key="3">
    <source>
        <dbReference type="ARBA" id="ARBA00022475"/>
    </source>
</evidence>
<keyword evidence="6" id="KW-1133">Transmembrane helix</keyword>
<keyword evidence="7" id="KW-0472">Membrane</keyword>
<evidence type="ECO:0000256" key="4">
    <source>
        <dbReference type="ARBA" id="ARBA00022692"/>
    </source>
</evidence>
<dbReference type="InterPro" id="IPR011701">
    <property type="entry name" value="MFS"/>
</dbReference>
<keyword evidence="9" id="KW-1185">Reference proteome</keyword>
<name>A0A192A3Z7_9RALS</name>
<evidence type="ECO:0000313" key="9">
    <source>
        <dbReference type="Proteomes" id="UP000078572"/>
    </source>
</evidence>
<accession>A0A192A3Z7</accession>
<keyword evidence="5" id="KW-0769">Symport</keyword>
<dbReference type="Pfam" id="PF00083">
    <property type="entry name" value="Sugar_tr"/>
    <property type="match status" value="1"/>
</dbReference>
<reference evidence="9" key="1">
    <citation type="submission" date="2016-06" db="EMBL/GenBank/DDBJ databases">
        <authorList>
            <person name="Xu Y."/>
            <person name="Nagy A."/>
            <person name="Yan X."/>
            <person name="Kim S.W."/>
            <person name="Haley B."/>
            <person name="Liu N.T."/>
            <person name="Nou X."/>
        </authorList>
    </citation>
    <scope>NUCLEOTIDE SEQUENCE [LARGE SCALE GENOMIC DNA]</scope>
    <source>
        <strain evidence="9">ATCC 49129</strain>
    </source>
</reference>
<dbReference type="EMBL" id="CP016023">
    <property type="protein sequence ID" value="ANJ75007.1"/>
    <property type="molecule type" value="Genomic_DNA"/>
</dbReference>
<evidence type="ECO:0000256" key="7">
    <source>
        <dbReference type="ARBA" id="ARBA00023136"/>
    </source>
</evidence>
<dbReference type="InterPro" id="IPR020846">
    <property type="entry name" value="MFS_dom"/>
</dbReference>
<evidence type="ECO:0000256" key="6">
    <source>
        <dbReference type="ARBA" id="ARBA00022989"/>
    </source>
</evidence>
<protein>
    <submittedName>
        <fullName evidence="8">Uncharacterized protein</fullName>
    </submittedName>
</protein>
<dbReference type="GeneID" id="61528502"/>
<keyword evidence="4" id="KW-0812">Transmembrane</keyword>
<proteinExistence type="predicted"/>
<dbReference type="GO" id="GO:0015293">
    <property type="term" value="F:symporter activity"/>
    <property type="evidence" value="ECO:0007669"/>
    <property type="project" value="UniProtKB-KW"/>
</dbReference>
<dbReference type="Proteomes" id="UP000078572">
    <property type="component" value="Chromosome 2"/>
</dbReference>
<organism evidence="8 9">
    <name type="scientific">Ralstonia insidiosa</name>
    <dbReference type="NCBI Taxonomy" id="190721"/>
    <lineage>
        <taxon>Bacteria</taxon>
        <taxon>Pseudomonadati</taxon>
        <taxon>Pseudomonadota</taxon>
        <taxon>Betaproteobacteria</taxon>
        <taxon>Burkholderiales</taxon>
        <taxon>Burkholderiaceae</taxon>
        <taxon>Ralstonia</taxon>
    </lineage>
</organism>
<sequence length="420" mass="43739">MTTLRHNLVGAAVGNFFEWLDFTLYGYFALAIARNFFPAGNEVLSTLAAVTAFAAGFVVRPFGAWCIGRYADRRGRKAAMVATVLLMGAGTLLIAIAPPYQTAGFLGTAMVVIGRLLSGFAASGESGAAGALVIESCPPHRRGWYGAVFSASTYLALAAGSGLALLVFGTLGVERTLDWGWRIGFVVGLCVIPVGAYLRRHMNESLHPGAMQASGTEARTLPARTLAAQIIMVSALTGFGSAVVYLAIVFMPAFATQALKIGQTTGAIGSTLAALAIIAGSLIGGPWSDRRGRSGIMLFGIVLALGIGTPLYEHLLASPTPGALFAFQGACAFGFGLFLGGSFPFFAERFPPGQRALGIGLGYNIGVMLFGAASPVVSTYALSQGIVRAPLYYLLAAAVVSVVAILCMRKPPVWQRPLIA</sequence>
<dbReference type="Gene3D" id="1.20.1250.20">
    <property type="entry name" value="MFS general substrate transporter like domains"/>
    <property type="match status" value="2"/>
</dbReference>
<keyword evidence="2" id="KW-0813">Transport</keyword>